<evidence type="ECO:0000313" key="8">
    <source>
        <dbReference type="Proteomes" id="UP000199074"/>
    </source>
</evidence>
<feature type="active site" description="Proton donor/acceptor" evidence="5">
    <location>
        <position position="145"/>
    </location>
</feature>
<comment type="similarity">
    <text evidence="1 4">Belongs to the DapA family.</text>
</comment>
<keyword evidence="2 4" id="KW-0456">Lyase</keyword>
<protein>
    <submittedName>
        <fullName evidence="7">4-hydroxy-tetrahydrodipicolinate synthase</fullName>
    </submittedName>
</protein>
<dbReference type="Gene3D" id="3.20.20.70">
    <property type="entry name" value="Aldolase class I"/>
    <property type="match status" value="1"/>
</dbReference>
<dbReference type="InterPro" id="IPR013785">
    <property type="entry name" value="Aldolase_TIM"/>
</dbReference>
<dbReference type="PANTHER" id="PTHR12128">
    <property type="entry name" value="DIHYDRODIPICOLINATE SYNTHASE"/>
    <property type="match status" value="1"/>
</dbReference>
<dbReference type="CDD" id="cd00408">
    <property type="entry name" value="DHDPS-like"/>
    <property type="match status" value="1"/>
</dbReference>
<feature type="active site" description="Schiff-base intermediate with substrate" evidence="5">
    <location>
        <position position="172"/>
    </location>
</feature>
<dbReference type="InterPro" id="IPR002220">
    <property type="entry name" value="DapA-like"/>
</dbReference>
<dbReference type="PANTHER" id="PTHR12128:SF66">
    <property type="entry name" value="4-HYDROXY-2-OXOGLUTARATE ALDOLASE, MITOCHONDRIAL"/>
    <property type="match status" value="1"/>
</dbReference>
<dbReference type="GO" id="GO:0008840">
    <property type="term" value="F:4-hydroxy-tetrahydrodipicolinate synthase activity"/>
    <property type="evidence" value="ECO:0007669"/>
    <property type="project" value="TreeGrafter"/>
</dbReference>
<organism evidence="7 8">
    <name type="scientific">Devosia crocina</name>
    <dbReference type="NCBI Taxonomy" id="429728"/>
    <lineage>
        <taxon>Bacteria</taxon>
        <taxon>Pseudomonadati</taxon>
        <taxon>Pseudomonadota</taxon>
        <taxon>Alphaproteobacteria</taxon>
        <taxon>Hyphomicrobiales</taxon>
        <taxon>Devosiaceae</taxon>
        <taxon>Devosia</taxon>
    </lineage>
</organism>
<dbReference type="PRINTS" id="PR00146">
    <property type="entry name" value="DHPICSNTHASE"/>
</dbReference>
<feature type="binding site" evidence="6">
    <location>
        <position position="56"/>
    </location>
    <ligand>
        <name>pyruvate</name>
        <dbReference type="ChEBI" id="CHEBI:15361"/>
    </ligand>
</feature>
<feature type="binding site" evidence="6">
    <location>
        <position position="214"/>
    </location>
    <ligand>
        <name>pyruvate</name>
        <dbReference type="ChEBI" id="CHEBI:15361"/>
    </ligand>
</feature>
<proteinExistence type="inferred from homology"/>
<dbReference type="RefSeq" id="WP_244542937.1">
    <property type="nucleotide sequence ID" value="NZ_FPCK01000004.1"/>
</dbReference>
<dbReference type="SUPFAM" id="SSF51569">
    <property type="entry name" value="Aldolase"/>
    <property type="match status" value="1"/>
</dbReference>
<evidence type="ECO:0000256" key="1">
    <source>
        <dbReference type="ARBA" id="ARBA00007592"/>
    </source>
</evidence>
<evidence type="ECO:0000256" key="2">
    <source>
        <dbReference type="ARBA" id="ARBA00023239"/>
    </source>
</evidence>
<keyword evidence="3" id="KW-0704">Schiff base</keyword>
<dbReference type="InterPro" id="IPR020624">
    <property type="entry name" value="Schiff_base-form_aldolases_CS"/>
</dbReference>
<dbReference type="PIRSF" id="PIRSF001365">
    <property type="entry name" value="DHDPS"/>
    <property type="match status" value="1"/>
</dbReference>
<keyword evidence="8" id="KW-1185">Reference proteome</keyword>
<dbReference type="SMART" id="SM01130">
    <property type="entry name" value="DHDPS"/>
    <property type="match status" value="1"/>
</dbReference>
<dbReference type="STRING" id="429728.SAMN05216456_3567"/>
<evidence type="ECO:0000256" key="6">
    <source>
        <dbReference type="PIRSR" id="PIRSR001365-2"/>
    </source>
</evidence>
<reference evidence="7 8" key="1">
    <citation type="submission" date="2016-10" db="EMBL/GenBank/DDBJ databases">
        <authorList>
            <person name="de Groot N.N."/>
        </authorList>
    </citation>
    <scope>NUCLEOTIDE SEQUENCE [LARGE SCALE GENOMIC DNA]</scope>
    <source>
        <strain evidence="7 8">IPL20</strain>
    </source>
</reference>
<accession>A0A1I7NVK9</accession>
<dbReference type="EMBL" id="FPCK01000004">
    <property type="protein sequence ID" value="SFV38696.1"/>
    <property type="molecule type" value="Genomic_DNA"/>
</dbReference>
<name>A0A1I7NVK9_9HYPH</name>
<evidence type="ECO:0000256" key="3">
    <source>
        <dbReference type="ARBA" id="ARBA00023270"/>
    </source>
</evidence>
<evidence type="ECO:0000256" key="4">
    <source>
        <dbReference type="PIRNR" id="PIRNR001365"/>
    </source>
</evidence>
<dbReference type="PROSITE" id="PS00665">
    <property type="entry name" value="DHDPS_1"/>
    <property type="match status" value="1"/>
</dbReference>
<dbReference type="AlphaFoldDB" id="A0A1I7NVK9"/>
<dbReference type="Proteomes" id="UP000199074">
    <property type="component" value="Unassembled WGS sequence"/>
</dbReference>
<gene>
    <name evidence="7" type="ORF">SAMN05216456_3567</name>
</gene>
<dbReference type="Pfam" id="PF00701">
    <property type="entry name" value="DHDPS"/>
    <property type="match status" value="1"/>
</dbReference>
<sequence>MSNPIALKLRNTLTGILPPLSMPFDENGNLVGGALKAQVDFMIDSGVRGLVVGGSTGEGHTLSSTEFTNAMVEAHDANAGRVPFVVGLIVQSTREAIDRVKALGDIKIDALQVTPVHYLFKPGREATIEHFRAIWEETQVPILIYNVIPWNYLSIDDMLAIMEAVPGVVGMKQSSGDVKSVSDLMLRAKPENLVLTGIDALLYPSFALGAHGAISALTCAVPGVTVKLFDAVQAGDHKTAKDIHFRLNALWNALRHDNLPACVKYIQHRQGLPLFHPRAPMERVTDAQKAAIDAVLGPVLELTNVRARSAA</sequence>
<evidence type="ECO:0000256" key="5">
    <source>
        <dbReference type="PIRSR" id="PIRSR001365-1"/>
    </source>
</evidence>
<evidence type="ECO:0000313" key="7">
    <source>
        <dbReference type="EMBL" id="SFV38696.1"/>
    </source>
</evidence>